<keyword evidence="1 2" id="KW-0443">Lipid metabolism</keyword>
<dbReference type="PROSITE" id="PS51635">
    <property type="entry name" value="PNPLA"/>
    <property type="match status" value="1"/>
</dbReference>
<sequence length="458" mass="49638">MPGLRALCGLLIAGCLAGCSSIRPWLNEPLVERAPPTSSLMAPASGRDPTILVAVTLSGGGARAAAFGYGVLEELRRTRFDLNGRHSDLLDATDVISGVSGGSILAAYYAAFGADKLPDFERDFLRQNFQNSLILQALRPGSLYDLTSPWYGRSHLLARRLDEIYEGKTYADIERNARHPQLVIAATDMSLGTSFEFTADQFELICSDLQSVPLSFAVAASSAVPILLSPLTLKNYSQECRDRGIVPRLAARGGGNYRARMFRMQANSYLDAQSRPFIHLVDGGVADNLAVRRLLDRALVGGGLRESFEEVGIPRGSVRKLIVISVNSARDPANNIDQSDRVPGVRAVADTLLFGAGARATLETQEFLLDTARQWREDLKSRSADGSDAFAPDAEIHVVQVNLRDAADGELRQRLLQVPTAFSISDEEVTRLIAAGRSVLQRSPDFQALKRSLGAAPD</sequence>
<feature type="active site" description="Nucleophile" evidence="2">
    <location>
        <position position="100"/>
    </location>
</feature>
<comment type="caution">
    <text evidence="4">The sequence shown here is derived from an EMBL/GenBank/DDBJ whole genome shotgun (WGS) entry which is preliminary data.</text>
</comment>
<dbReference type="PANTHER" id="PTHR10728">
    <property type="entry name" value="CYTOSOLIC PHOSPHOLIPASE A2"/>
    <property type="match status" value="1"/>
</dbReference>
<dbReference type="PANTHER" id="PTHR10728:SF40">
    <property type="entry name" value="PATATIN FAMILY PROTEIN"/>
    <property type="match status" value="1"/>
</dbReference>
<reference evidence="4" key="1">
    <citation type="submission" date="2023-06" db="EMBL/GenBank/DDBJ databases">
        <authorList>
            <person name="Jiang Y."/>
            <person name="Liu Q."/>
        </authorList>
    </citation>
    <scope>NUCLEOTIDE SEQUENCE</scope>
    <source>
        <strain evidence="4">CGMCC 1.12090</strain>
    </source>
</reference>
<feature type="short sequence motif" description="GXSXG" evidence="2">
    <location>
        <begin position="98"/>
        <end position="102"/>
    </location>
</feature>
<keyword evidence="5" id="KW-1185">Reference proteome</keyword>
<dbReference type="Gene3D" id="3.40.1090.10">
    <property type="entry name" value="Cytosolic phospholipase A2 catalytic domain"/>
    <property type="match status" value="2"/>
</dbReference>
<dbReference type="InterPro" id="IPR016035">
    <property type="entry name" value="Acyl_Trfase/lysoPLipase"/>
</dbReference>
<comment type="caution">
    <text evidence="2">Lacks conserved residue(s) required for the propagation of feature annotation.</text>
</comment>
<evidence type="ECO:0000313" key="5">
    <source>
        <dbReference type="Proteomes" id="UP001169027"/>
    </source>
</evidence>
<evidence type="ECO:0000256" key="1">
    <source>
        <dbReference type="ARBA" id="ARBA00023098"/>
    </source>
</evidence>
<feature type="active site" description="Proton acceptor" evidence="2">
    <location>
        <position position="282"/>
    </location>
</feature>
<evidence type="ECO:0000313" key="4">
    <source>
        <dbReference type="EMBL" id="MDO1532314.1"/>
    </source>
</evidence>
<gene>
    <name evidence="4" type="ORF">Q2T77_08435</name>
</gene>
<dbReference type="EMBL" id="JAUKVY010000005">
    <property type="protein sequence ID" value="MDO1532314.1"/>
    <property type="molecule type" value="Genomic_DNA"/>
</dbReference>
<proteinExistence type="predicted"/>
<feature type="short sequence motif" description="DGA/G" evidence="2">
    <location>
        <begin position="282"/>
        <end position="284"/>
    </location>
</feature>
<dbReference type="SUPFAM" id="SSF52151">
    <property type="entry name" value="FabD/lysophospholipase-like"/>
    <property type="match status" value="1"/>
</dbReference>
<feature type="domain" description="PNPLA" evidence="3">
    <location>
        <begin position="56"/>
        <end position="295"/>
    </location>
</feature>
<dbReference type="Proteomes" id="UP001169027">
    <property type="component" value="Unassembled WGS sequence"/>
</dbReference>
<accession>A0ABT8S083</accession>
<organism evidence="4 5">
    <name type="scientific">Variovorax ginsengisoli</name>
    <dbReference type="NCBI Taxonomy" id="363844"/>
    <lineage>
        <taxon>Bacteria</taxon>
        <taxon>Pseudomonadati</taxon>
        <taxon>Pseudomonadota</taxon>
        <taxon>Betaproteobacteria</taxon>
        <taxon>Burkholderiales</taxon>
        <taxon>Comamonadaceae</taxon>
        <taxon>Variovorax</taxon>
    </lineage>
</organism>
<dbReference type="Pfam" id="PF01734">
    <property type="entry name" value="Patatin"/>
    <property type="match status" value="1"/>
</dbReference>
<dbReference type="RefSeq" id="WP_301806775.1">
    <property type="nucleotide sequence ID" value="NZ_JAUJZH010000005.1"/>
</dbReference>
<keyword evidence="2" id="KW-0378">Hydrolase</keyword>
<evidence type="ECO:0000259" key="3">
    <source>
        <dbReference type="PROSITE" id="PS51635"/>
    </source>
</evidence>
<name>A0ABT8S083_9BURK</name>
<evidence type="ECO:0000256" key="2">
    <source>
        <dbReference type="PROSITE-ProRule" id="PRU01161"/>
    </source>
</evidence>
<keyword evidence="2" id="KW-0442">Lipid degradation</keyword>
<protein>
    <submittedName>
        <fullName evidence="4">Patatin-like phospholipase family protein</fullName>
    </submittedName>
</protein>
<dbReference type="InterPro" id="IPR002641">
    <property type="entry name" value="PNPLA_dom"/>
</dbReference>